<dbReference type="AlphaFoldDB" id="A0A1H8YQF5"/>
<dbReference type="RefSeq" id="WP_143086422.1">
    <property type="nucleotide sequence ID" value="NZ_FOEF01000029.1"/>
</dbReference>
<accession>A0A1H8YQF5</accession>
<dbReference type="STRING" id="394193.SAMN04489732_12923"/>
<reference evidence="2" key="1">
    <citation type="submission" date="2016-10" db="EMBL/GenBank/DDBJ databases">
        <authorList>
            <person name="Varghese N."/>
            <person name="Submissions S."/>
        </authorList>
    </citation>
    <scope>NUCLEOTIDE SEQUENCE [LARGE SCALE GENOMIC DNA]</scope>
    <source>
        <strain evidence="2">DSM 44993</strain>
    </source>
</reference>
<evidence type="ECO:0000313" key="1">
    <source>
        <dbReference type="EMBL" id="SEP53598.1"/>
    </source>
</evidence>
<protein>
    <submittedName>
        <fullName evidence="1">Uncharacterized protein</fullName>
    </submittedName>
</protein>
<sequence>MTTEHTSTPTTAFLPAVGTVPVADGLLLRQAVRGLDAWELVHVPSGWVLPMLAWETDALPRRFAVVSAANLAAAEIDFAVDRDALLANPALAGALRDAALDARIAAKGPRHRPNGGLLLDLLSAARCRRATRGNGT</sequence>
<evidence type="ECO:0000313" key="2">
    <source>
        <dbReference type="Proteomes" id="UP000198582"/>
    </source>
</evidence>
<dbReference type="Proteomes" id="UP000198582">
    <property type="component" value="Unassembled WGS sequence"/>
</dbReference>
<organism evidence="1 2">
    <name type="scientific">Amycolatopsis saalfeldensis</name>
    <dbReference type="NCBI Taxonomy" id="394193"/>
    <lineage>
        <taxon>Bacteria</taxon>
        <taxon>Bacillati</taxon>
        <taxon>Actinomycetota</taxon>
        <taxon>Actinomycetes</taxon>
        <taxon>Pseudonocardiales</taxon>
        <taxon>Pseudonocardiaceae</taxon>
        <taxon>Amycolatopsis</taxon>
    </lineage>
</organism>
<proteinExistence type="predicted"/>
<gene>
    <name evidence="1" type="ORF">SAMN04489732_12923</name>
</gene>
<keyword evidence="2" id="KW-1185">Reference proteome</keyword>
<dbReference type="EMBL" id="FOEF01000029">
    <property type="protein sequence ID" value="SEP53598.1"/>
    <property type="molecule type" value="Genomic_DNA"/>
</dbReference>
<name>A0A1H8YQF5_9PSEU</name>